<sequence>MVLEVLHPVGLTKESPALLADIIAIHGLNGDRKDTWTHPTTGAFWLKDFLPLDVPGVRIMTFGYNATAAFGNSISDFKDHAIDLLGSLVDKRQKDDEVQRPLVFIAHSLGGIIVKQALTSARIDPKYRSIHEHTVGIIFLGTPHQGSKVAAYGGVLAKLATSVMNKPGPSLVGALERNSAELLQLASSFKFEINNFMVASFYERRPTGKGRLSTVVVDKYSALLEFEGEDQVPADTDHRGICRFADRDDATYDKLFCRLQRMLGTLTSSRPQSLRNPQRASNDFEWAYLHRAAQDGDPTELRRLLREGSNVNAEGQDGMTPLHHAAVAGHDTITFILLNKDATVELQDDFGRTALHCAAENGQVAVVRELIMRNVKTHTKNRSGKTALDCARERQHEAVVWLLENGPEVTAKDRDGNTMLFWAVERGHAAVVKLLAEKGAKVTERSGKLGTTVLHLAADQGNKAIAQLLLEHGAQIDAQDNNKTTALHSAAKNGHLSIVRLLTEEGAETNIEDSLGRTALNLATMSGHDSVVRLLKTSQRQFNLKTQNTTGGRRLDRASTTSGTIIGRSSSSGDMSRPSSGGLSRASTLVATSDTRRGSDKEALLSANKHLLSKYGGVTPTSSKELFEAIKAGKYDVVEELVYDREADLAATDEHGVTALHVASQCGDREIASIFLNENADAKAKDKNGATPLHMASRYGHESVCHLLINSSADIDAADRSGEAALHMASRNGHESMVQLLLESGANSKAKTLENQTALHIASQRGHESIVKMLFEYGVNLDARDRKGMTALVLAVSNGHELVAQFLVTNKADTDADKNGETALHIAANAGHEKVVRCLIESGIDINRRNNNGLTALHIASAQGRESVVRVLLEMRADLELESRLGLTALHLAADQGHEAITRLLVTNKANTETHCGDIGAAPLHYAAMSKNPAVVAVLLDNGAALESQCKNNKATALHYAAMSGSEATVMLLLERGADPTAKSQNGKTASHWAGRPGHEGLKQLLKEKEKVKKREGKKAFWG</sequence>
<feature type="repeat" description="ANK" evidence="4">
    <location>
        <begin position="852"/>
        <end position="884"/>
    </location>
</feature>
<dbReference type="PANTHER" id="PTHR24126">
    <property type="entry name" value="ANKYRIN REPEAT, PH AND SEC7 DOMAIN CONTAINING PROTEIN SECG-RELATED"/>
    <property type="match status" value="1"/>
</dbReference>
<dbReference type="SMART" id="SM00248">
    <property type="entry name" value="ANK"/>
    <property type="match status" value="18"/>
</dbReference>
<dbReference type="Gene3D" id="1.25.40.20">
    <property type="entry name" value="Ankyrin repeat-containing domain"/>
    <property type="match status" value="7"/>
</dbReference>
<dbReference type="PROSITE" id="PS50297">
    <property type="entry name" value="ANK_REP_REGION"/>
    <property type="match status" value="15"/>
</dbReference>
<feature type="repeat" description="ANK" evidence="4">
    <location>
        <begin position="919"/>
        <end position="951"/>
    </location>
</feature>
<feature type="repeat" description="ANK" evidence="4">
    <location>
        <begin position="482"/>
        <end position="514"/>
    </location>
</feature>
<dbReference type="Pfam" id="PF12796">
    <property type="entry name" value="Ank_2"/>
    <property type="match status" value="5"/>
</dbReference>
<dbReference type="InterPro" id="IPR007751">
    <property type="entry name" value="DUF676_lipase-like"/>
</dbReference>
<dbReference type="PRINTS" id="PR01415">
    <property type="entry name" value="ANKYRIN"/>
</dbReference>
<keyword evidence="3 4" id="KW-0040">ANK repeat</keyword>
<feature type="domain" description="DUF676" evidence="6">
    <location>
        <begin position="22"/>
        <end position="156"/>
    </location>
</feature>
<comment type="similarity">
    <text evidence="1">Belongs to the putative lipase ROG1 family.</text>
</comment>
<feature type="repeat" description="ANK" evidence="4">
    <location>
        <begin position="350"/>
        <end position="382"/>
    </location>
</feature>
<dbReference type="Proteomes" id="UP000698800">
    <property type="component" value="Unassembled WGS sequence"/>
</dbReference>
<dbReference type="SUPFAM" id="SSF48403">
    <property type="entry name" value="Ankyrin repeat"/>
    <property type="match status" value="2"/>
</dbReference>
<dbReference type="InterPro" id="IPR036770">
    <property type="entry name" value="Ankyrin_rpt-contain_sf"/>
</dbReference>
<evidence type="ECO:0000256" key="5">
    <source>
        <dbReference type="SAM" id="MobiDB-lite"/>
    </source>
</evidence>
<feature type="compositionally biased region" description="Low complexity" evidence="5">
    <location>
        <begin position="559"/>
        <end position="582"/>
    </location>
</feature>
<comment type="caution">
    <text evidence="7">The sequence shown here is derived from an EMBL/GenBank/DDBJ whole genome shotgun (WGS) entry which is preliminary data.</text>
</comment>
<dbReference type="OrthoDB" id="427518at2759"/>
<feature type="repeat" description="ANK" evidence="4">
    <location>
        <begin position="317"/>
        <end position="349"/>
    </location>
</feature>
<gene>
    <name evidence="7" type="ORF">FGG08_001544</name>
</gene>
<evidence type="ECO:0000313" key="7">
    <source>
        <dbReference type="EMBL" id="KAH0544281.1"/>
    </source>
</evidence>
<feature type="repeat" description="ANK" evidence="4">
    <location>
        <begin position="953"/>
        <end position="985"/>
    </location>
</feature>
<protein>
    <recommendedName>
        <fullName evidence="6">DUF676 domain-containing protein</fullName>
    </recommendedName>
</protein>
<feature type="repeat" description="ANK" evidence="4">
    <location>
        <begin position="721"/>
        <end position="753"/>
    </location>
</feature>
<feature type="repeat" description="ANK" evidence="4">
    <location>
        <begin position="787"/>
        <end position="819"/>
    </location>
</feature>
<feature type="repeat" description="ANK" evidence="4">
    <location>
        <begin position="885"/>
        <end position="917"/>
    </location>
</feature>
<reference evidence="7" key="1">
    <citation type="submission" date="2021-03" db="EMBL/GenBank/DDBJ databases">
        <title>Comparative genomics and phylogenomic investigation of the class Geoglossomycetes provide insights into ecological specialization and systematics.</title>
        <authorList>
            <person name="Melie T."/>
            <person name="Pirro S."/>
            <person name="Miller A.N."/>
            <person name="Quandt A."/>
        </authorList>
    </citation>
    <scope>NUCLEOTIDE SEQUENCE</scope>
    <source>
        <strain evidence="7">GBOQ0MN5Z8</strain>
    </source>
</reference>
<dbReference type="Pfam" id="PF00023">
    <property type="entry name" value="Ank"/>
    <property type="match status" value="1"/>
</dbReference>
<feature type="repeat" description="ANK" evidence="4">
    <location>
        <begin position="289"/>
        <end position="316"/>
    </location>
</feature>
<feature type="repeat" description="ANK" evidence="4">
    <location>
        <begin position="819"/>
        <end position="851"/>
    </location>
</feature>
<feature type="repeat" description="ANK" evidence="4">
    <location>
        <begin position="449"/>
        <end position="481"/>
    </location>
</feature>
<dbReference type="PROSITE" id="PS50088">
    <property type="entry name" value="ANK_REPEAT"/>
    <property type="match status" value="16"/>
</dbReference>
<evidence type="ECO:0000256" key="3">
    <source>
        <dbReference type="ARBA" id="ARBA00023043"/>
    </source>
</evidence>
<accession>A0A9P8IDB2</accession>
<dbReference type="Pfam" id="PF13637">
    <property type="entry name" value="Ank_4"/>
    <property type="match status" value="2"/>
</dbReference>
<dbReference type="EMBL" id="JAGHQL010000021">
    <property type="protein sequence ID" value="KAH0544281.1"/>
    <property type="molecule type" value="Genomic_DNA"/>
</dbReference>
<name>A0A9P8IDB2_9PEZI</name>
<feature type="region of interest" description="Disordered" evidence="5">
    <location>
        <begin position="980"/>
        <end position="1003"/>
    </location>
</feature>
<dbReference type="AlphaFoldDB" id="A0A9P8IDB2"/>
<evidence type="ECO:0000256" key="2">
    <source>
        <dbReference type="ARBA" id="ARBA00022737"/>
    </source>
</evidence>
<feature type="repeat" description="ANK" evidence="4">
    <location>
        <begin position="655"/>
        <end position="687"/>
    </location>
</feature>
<dbReference type="Pfam" id="PF05057">
    <property type="entry name" value="DUF676"/>
    <property type="match status" value="1"/>
</dbReference>
<evidence type="ECO:0000313" key="8">
    <source>
        <dbReference type="Proteomes" id="UP000698800"/>
    </source>
</evidence>
<dbReference type="InterPro" id="IPR002110">
    <property type="entry name" value="Ankyrin_rpt"/>
</dbReference>
<keyword evidence="8" id="KW-1185">Reference proteome</keyword>
<evidence type="ECO:0000256" key="4">
    <source>
        <dbReference type="PROSITE-ProRule" id="PRU00023"/>
    </source>
</evidence>
<organism evidence="7 8">
    <name type="scientific">Glutinoglossum americanum</name>
    <dbReference type="NCBI Taxonomy" id="1670608"/>
    <lineage>
        <taxon>Eukaryota</taxon>
        <taxon>Fungi</taxon>
        <taxon>Dikarya</taxon>
        <taxon>Ascomycota</taxon>
        <taxon>Pezizomycotina</taxon>
        <taxon>Geoglossomycetes</taxon>
        <taxon>Geoglossales</taxon>
        <taxon>Geoglossaceae</taxon>
        <taxon>Glutinoglossum</taxon>
    </lineage>
</organism>
<dbReference type="PANTHER" id="PTHR24126:SF14">
    <property type="entry name" value="ANK_REP_REGION DOMAIN-CONTAINING PROTEIN"/>
    <property type="match status" value="1"/>
</dbReference>
<feature type="repeat" description="ANK" evidence="4">
    <location>
        <begin position="688"/>
        <end position="720"/>
    </location>
</feature>
<feature type="region of interest" description="Disordered" evidence="5">
    <location>
        <begin position="546"/>
        <end position="596"/>
    </location>
</feature>
<proteinExistence type="inferred from homology"/>
<evidence type="ECO:0000256" key="1">
    <source>
        <dbReference type="ARBA" id="ARBA00007920"/>
    </source>
</evidence>
<evidence type="ECO:0000259" key="6">
    <source>
        <dbReference type="Pfam" id="PF05057"/>
    </source>
</evidence>
<dbReference type="Gene3D" id="3.40.50.1820">
    <property type="entry name" value="alpha/beta hydrolase"/>
    <property type="match status" value="1"/>
</dbReference>
<dbReference type="InterPro" id="IPR029058">
    <property type="entry name" value="AB_hydrolase_fold"/>
</dbReference>
<dbReference type="SUPFAM" id="SSF53474">
    <property type="entry name" value="alpha/beta-Hydrolases"/>
    <property type="match status" value="1"/>
</dbReference>
<feature type="repeat" description="ANK" evidence="4">
    <location>
        <begin position="754"/>
        <end position="786"/>
    </location>
</feature>
<keyword evidence="2" id="KW-0677">Repeat</keyword>
<feature type="repeat" description="ANK" evidence="4">
    <location>
        <begin position="415"/>
        <end position="447"/>
    </location>
</feature>